<name>A0A9W9SGV3_9EURO</name>
<dbReference type="RefSeq" id="XP_056482147.1">
    <property type="nucleotide sequence ID" value="XM_056636117.1"/>
</dbReference>
<gene>
    <name evidence="1" type="ORF">N7509_011480</name>
</gene>
<dbReference type="GeneID" id="81375097"/>
<dbReference type="EMBL" id="JAPZBU010000011">
    <property type="protein sequence ID" value="KAJ5378361.1"/>
    <property type="molecule type" value="Genomic_DNA"/>
</dbReference>
<organism evidence="1 2">
    <name type="scientific">Penicillium cosmopolitanum</name>
    <dbReference type="NCBI Taxonomy" id="1131564"/>
    <lineage>
        <taxon>Eukaryota</taxon>
        <taxon>Fungi</taxon>
        <taxon>Dikarya</taxon>
        <taxon>Ascomycota</taxon>
        <taxon>Pezizomycotina</taxon>
        <taxon>Eurotiomycetes</taxon>
        <taxon>Eurotiomycetidae</taxon>
        <taxon>Eurotiales</taxon>
        <taxon>Aspergillaceae</taxon>
        <taxon>Penicillium</taxon>
    </lineage>
</organism>
<reference evidence="1" key="2">
    <citation type="journal article" date="2023" name="IMA Fungus">
        <title>Comparative genomic study of the Penicillium genus elucidates a diverse pangenome and 15 lateral gene transfer events.</title>
        <authorList>
            <person name="Petersen C."/>
            <person name="Sorensen T."/>
            <person name="Nielsen M.R."/>
            <person name="Sondergaard T.E."/>
            <person name="Sorensen J.L."/>
            <person name="Fitzpatrick D.A."/>
            <person name="Frisvad J.C."/>
            <person name="Nielsen K.L."/>
        </authorList>
    </citation>
    <scope>NUCLEOTIDE SEQUENCE</scope>
    <source>
        <strain evidence="1">IBT 29677</strain>
    </source>
</reference>
<evidence type="ECO:0000313" key="2">
    <source>
        <dbReference type="Proteomes" id="UP001147747"/>
    </source>
</evidence>
<comment type="caution">
    <text evidence="1">The sequence shown here is derived from an EMBL/GenBank/DDBJ whole genome shotgun (WGS) entry which is preliminary data.</text>
</comment>
<sequence>MSQSQSQYSNFVPSLYNRNTETLGYLTLLRNTTTSSGSQNQYLIDTLEPYSKPDFLCLVDPPLIPDSLLCDLNRSSDVWQEYNQVALIKNGIPKVICKRCGTILEHLMNSLLIKKGYQGTSTIKKYLGTTNCIQAGQGKGGLGISRFLKTKEEELLQFTTINRLPIQLFEAPKLSKIIRIARSAPSEPLIPSAKTIRRRLHSIQSALRTLPPNTKLLLTLNCWTSPYNQAFIAITAYFIYQEVLLRFKLVHGVHSGSNLSQITEQYSAAAKKNTQNYSITATLNKIRYLAIYVNASPQRRKTFLQLQPKEPRLVPVQDVKTR</sequence>
<evidence type="ECO:0000313" key="1">
    <source>
        <dbReference type="EMBL" id="KAJ5378361.1"/>
    </source>
</evidence>
<protein>
    <submittedName>
        <fullName evidence="1">Uncharacterized protein</fullName>
    </submittedName>
</protein>
<proteinExistence type="predicted"/>
<dbReference type="Proteomes" id="UP001147747">
    <property type="component" value="Unassembled WGS sequence"/>
</dbReference>
<keyword evidence="2" id="KW-1185">Reference proteome</keyword>
<dbReference type="OrthoDB" id="4364441at2759"/>
<dbReference type="AlphaFoldDB" id="A0A9W9SGV3"/>
<reference evidence="1" key="1">
    <citation type="submission" date="2022-12" db="EMBL/GenBank/DDBJ databases">
        <authorList>
            <person name="Petersen C."/>
        </authorList>
    </citation>
    <scope>NUCLEOTIDE SEQUENCE</scope>
    <source>
        <strain evidence="1">IBT 29677</strain>
    </source>
</reference>
<accession>A0A9W9SGV3</accession>